<keyword evidence="7" id="KW-1185">Reference proteome</keyword>
<keyword evidence="1" id="KW-0677">Repeat</keyword>
<dbReference type="SUPFAM" id="SSF52540">
    <property type="entry name" value="P-loop containing nucleoside triphosphate hydrolases"/>
    <property type="match status" value="2"/>
</dbReference>
<dbReference type="PROSITE" id="PS00674">
    <property type="entry name" value="AAA"/>
    <property type="match status" value="1"/>
</dbReference>
<evidence type="ECO:0000259" key="4">
    <source>
        <dbReference type="SMART" id="SM00382"/>
    </source>
</evidence>
<dbReference type="OrthoDB" id="27435at2759"/>
<dbReference type="EMBL" id="AMQM01001076">
    <property type="status" value="NOT_ANNOTATED_CDS"/>
    <property type="molecule type" value="Genomic_DNA"/>
</dbReference>
<proteinExistence type="predicted"/>
<dbReference type="STRING" id="6412.T1EE70"/>
<dbReference type="FunFam" id="3.40.50.300:FF:000018">
    <property type="entry name" value="Cell division control 48"/>
    <property type="match status" value="1"/>
</dbReference>
<dbReference type="InterPro" id="IPR003959">
    <property type="entry name" value="ATPase_AAA_core"/>
</dbReference>
<dbReference type="InParanoid" id="T1EE70"/>
<evidence type="ECO:0000313" key="6">
    <source>
        <dbReference type="EnsemblMetazoa" id="HelroP107062"/>
    </source>
</evidence>
<accession>T1EE70</accession>
<evidence type="ECO:0000256" key="1">
    <source>
        <dbReference type="ARBA" id="ARBA00022737"/>
    </source>
</evidence>
<dbReference type="EnsemblMetazoa" id="HelroT107062">
    <property type="protein sequence ID" value="HelroP107062"/>
    <property type="gene ID" value="HelroG107062"/>
</dbReference>
<dbReference type="AlphaFoldDB" id="T1EE70"/>
<reference evidence="7" key="1">
    <citation type="submission" date="2012-12" db="EMBL/GenBank/DDBJ databases">
        <authorList>
            <person name="Hellsten U."/>
            <person name="Grimwood J."/>
            <person name="Chapman J.A."/>
            <person name="Shapiro H."/>
            <person name="Aerts A."/>
            <person name="Otillar R.P."/>
            <person name="Terry A.Y."/>
            <person name="Boore J.L."/>
            <person name="Simakov O."/>
            <person name="Marletaz F."/>
            <person name="Cho S.-J."/>
            <person name="Edsinger-Gonzales E."/>
            <person name="Havlak P."/>
            <person name="Kuo D.-H."/>
            <person name="Larsson T."/>
            <person name="Lv J."/>
            <person name="Arendt D."/>
            <person name="Savage R."/>
            <person name="Osoegawa K."/>
            <person name="de Jong P."/>
            <person name="Lindberg D.R."/>
            <person name="Seaver E.C."/>
            <person name="Weisblat D.A."/>
            <person name="Putnam N.H."/>
            <person name="Grigoriev I.V."/>
            <person name="Rokhsar D.S."/>
        </authorList>
    </citation>
    <scope>NUCLEOTIDE SEQUENCE</scope>
</reference>
<dbReference type="GO" id="GO:0005737">
    <property type="term" value="C:cytoplasm"/>
    <property type="evidence" value="ECO:0000318"/>
    <property type="project" value="GO_Central"/>
</dbReference>
<dbReference type="PANTHER" id="PTHR23077:SF27">
    <property type="entry name" value="ATPASE FAMILY GENE 2 PROTEIN HOMOLOG A"/>
    <property type="match status" value="1"/>
</dbReference>
<reference evidence="6" key="3">
    <citation type="submission" date="2015-06" db="UniProtKB">
        <authorList>
            <consortium name="EnsemblMetazoa"/>
        </authorList>
    </citation>
    <scope>IDENTIFICATION</scope>
</reference>
<dbReference type="GO" id="GO:0042273">
    <property type="term" value="P:ribosomal large subunit biogenesis"/>
    <property type="evidence" value="ECO:0000318"/>
    <property type="project" value="GO_Central"/>
</dbReference>
<dbReference type="HOGENOM" id="CLU_000688_12_3_1"/>
<dbReference type="Pfam" id="PF00004">
    <property type="entry name" value="AAA"/>
    <property type="match status" value="2"/>
</dbReference>
<dbReference type="KEGG" id="hro:HELRODRAFT_107062"/>
<evidence type="ECO:0000256" key="3">
    <source>
        <dbReference type="ARBA" id="ARBA00022840"/>
    </source>
</evidence>
<dbReference type="Pfam" id="PF17862">
    <property type="entry name" value="AAA_lid_3"/>
    <property type="match status" value="1"/>
</dbReference>
<feature type="domain" description="AAA+ ATPase" evidence="4">
    <location>
        <begin position="234"/>
        <end position="361"/>
    </location>
</feature>
<gene>
    <name evidence="6" type="primary">20194872</name>
    <name evidence="5" type="ORF">HELRODRAFT_107062</name>
</gene>
<sequence>MENLPCCLIKSNGLKSSSQKHWQKLIYIYPKTMHQLGYHYRQPLVINNNLLFYAWPHKSMNANCVGFLKEHFDAIKNMSSLEKDQKTFHCDVLPLNVPDVPEISTCYFTFTTNNFKQVKLINYSFLEKTYLQNNESLSINYLGAEVTLTIHIESISFYPNLTTEAISTDAVHKNKFFKFTSKSKVFSENYVRQLNDDKSVKLNDLGGLNKIISTLNCLVKVHLLENVQTLKKIFPKRCLLSGPSGCGKSSVVYAVAKHHNLPIISINTSSFDYMYEEDRARKLQEIENQLNAPTIVFVDSLETLSASKKSISANLDSFLNDLVLKHKLLVLGATNKIDLMDPYLLSSRGIFSFVCHVYPPSAQERHEIILKQMKRLQIDVNCEPSRIKELADSCHGYSGADLHSACVQVKHHMTLNGGMIDDGLMMRIFHQIVPSVMKEIAIKSPQVKWEDIGGRDDLKKILDQCIHMPIKHPEVFERLKVKPPRGILMFGPPGCSKTMLVKALATESKLNFISVQGTSLRGMFVGETERAIRNLFMRARSAAPSIVFFDEIEAFAMQRGSTKLSAGSVDDRAVQQLLVEIDGITDLKDVFIVAATNRPDLIDPAFMRPGRFDRCIYVPLPDDDTRRKLIITKLNRTFENVEEAKRPFIDVETIVQLTQRYSCAELSNVIDEAFLLAMRDDIQEPSLNMQHIEKVLASTNPMTCKETVAWYEDISSKFLH</sequence>
<dbReference type="Gene3D" id="1.10.8.60">
    <property type="match status" value="2"/>
</dbReference>
<reference evidence="5 7" key="2">
    <citation type="journal article" date="2013" name="Nature">
        <title>Insights into bilaterian evolution from three spiralian genomes.</title>
        <authorList>
            <person name="Simakov O."/>
            <person name="Marletaz F."/>
            <person name="Cho S.J."/>
            <person name="Edsinger-Gonzales E."/>
            <person name="Havlak P."/>
            <person name="Hellsten U."/>
            <person name="Kuo D.H."/>
            <person name="Larsson T."/>
            <person name="Lv J."/>
            <person name="Arendt D."/>
            <person name="Savage R."/>
            <person name="Osoegawa K."/>
            <person name="de Jong P."/>
            <person name="Grimwood J."/>
            <person name="Chapman J.A."/>
            <person name="Shapiro H."/>
            <person name="Aerts A."/>
            <person name="Otillar R.P."/>
            <person name="Terry A.Y."/>
            <person name="Boore J.L."/>
            <person name="Grigoriev I.V."/>
            <person name="Lindberg D.R."/>
            <person name="Seaver E.C."/>
            <person name="Weisblat D.A."/>
            <person name="Putnam N.H."/>
            <person name="Rokhsar D.S."/>
        </authorList>
    </citation>
    <scope>NUCLEOTIDE SEQUENCE</scope>
</reference>
<evidence type="ECO:0000313" key="7">
    <source>
        <dbReference type="Proteomes" id="UP000015101"/>
    </source>
</evidence>
<feature type="domain" description="AAA+ ATPase" evidence="4">
    <location>
        <begin position="483"/>
        <end position="622"/>
    </location>
</feature>
<keyword evidence="2" id="KW-0547">Nucleotide-binding</keyword>
<evidence type="ECO:0000256" key="2">
    <source>
        <dbReference type="ARBA" id="ARBA00022741"/>
    </source>
</evidence>
<dbReference type="EMBL" id="AMQM01001075">
    <property type="status" value="NOT_ANNOTATED_CDS"/>
    <property type="molecule type" value="Genomic_DNA"/>
</dbReference>
<dbReference type="Proteomes" id="UP000015101">
    <property type="component" value="Unassembled WGS sequence"/>
</dbReference>
<dbReference type="GeneID" id="20194872"/>
<dbReference type="EMBL" id="KB097143">
    <property type="protein sequence ID" value="ESN98908.1"/>
    <property type="molecule type" value="Genomic_DNA"/>
</dbReference>
<dbReference type="eggNOG" id="KOG0730">
    <property type="taxonomic scope" value="Eukaryota"/>
</dbReference>
<dbReference type="InterPro" id="IPR003960">
    <property type="entry name" value="ATPase_AAA_CS"/>
</dbReference>
<dbReference type="InterPro" id="IPR050168">
    <property type="entry name" value="AAA_ATPase_domain"/>
</dbReference>
<dbReference type="CTD" id="20194872"/>
<name>T1EE70_HELRO</name>
<evidence type="ECO:0000313" key="5">
    <source>
        <dbReference type="EMBL" id="ESN98908.1"/>
    </source>
</evidence>
<dbReference type="GO" id="GO:0005524">
    <property type="term" value="F:ATP binding"/>
    <property type="evidence" value="ECO:0007669"/>
    <property type="project" value="UniProtKB-KW"/>
</dbReference>
<dbReference type="SMART" id="SM00382">
    <property type="entry name" value="AAA"/>
    <property type="match status" value="2"/>
</dbReference>
<dbReference type="InterPro" id="IPR041569">
    <property type="entry name" value="AAA_lid_3"/>
</dbReference>
<protein>
    <recommendedName>
        <fullName evidence="4">AAA+ ATPase domain-containing protein</fullName>
    </recommendedName>
</protein>
<dbReference type="InterPro" id="IPR003593">
    <property type="entry name" value="AAA+_ATPase"/>
</dbReference>
<dbReference type="RefSeq" id="XP_009022846.1">
    <property type="nucleotide sequence ID" value="XM_009024598.1"/>
</dbReference>
<keyword evidence="3" id="KW-0067">ATP-binding</keyword>
<dbReference type="Gene3D" id="3.40.50.300">
    <property type="entry name" value="P-loop containing nucleotide triphosphate hydrolases"/>
    <property type="match status" value="2"/>
</dbReference>
<dbReference type="GO" id="GO:0016887">
    <property type="term" value="F:ATP hydrolysis activity"/>
    <property type="evidence" value="ECO:0000318"/>
    <property type="project" value="GO_Central"/>
</dbReference>
<dbReference type="InterPro" id="IPR027417">
    <property type="entry name" value="P-loop_NTPase"/>
</dbReference>
<dbReference type="OMA" id="HITSWAN"/>
<organism evidence="6 7">
    <name type="scientific">Helobdella robusta</name>
    <name type="common">Californian leech</name>
    <dbReference type="NCBI Taxonomy" id="6412"/>
    <lineage>
        <taxon>Eukaryota</taxon>
        <taxon>Metazoa</taxon>
        <taxon>Spiralia</taxon>
        <taxon>Lophotrochozoa</taxon>
        <taxon>Annelida</taxon>
        <taxon>Clitellata</taxon>
        <taxon>Hirudinea</taxon>
        <taxon>Rhynchobdellida</taxon>
        <taxon>Glossiphoniidae</taxon>
        <taxon>Helobdella</taxon>
    </lineage>
</organism>
<dbReference type="PANTHER" id="PTHR23077">
    <property type="entry name" value="AAA-FAMILY ATPASE"/>
    <property type="match status" value="1"/>
</dbReference>